<accession>A0A392RJK2</accession>
<protein>
    <submittedName>
        <fullName evidence="1">Uncharacterized protein</fullName>
    </submittedName>
</protein>
<feature type="non-terminal residue" evidence="1">
    <location>
        <position position="82"/>
    </location>
</feature>
<reference evidence="1 2" key="1">
    <citation type="journal article" date="2018" name="Front. Plant Sci.">
        <title>Red Clover (Trifolium pratense) and Zigzag Clover (T. medium) - A Picture of Genomic Similarities and Differences.</title>
        <authorList>
            <person name="Dluhosova J."/>
            <person name="Istvanek J."/>
            <person name="Nedelnik J."/>
            <person name="Repkova J."/>
        </authorList>
    </citation>
    <scope>NUCLEOTIDE SEQUENCE [LARGE SCALE GENOMIC DNA]</scope>
    <source>
        <strain evidence="2">cv. 10/8</strain>
        <tissue evidence="1">Leaf</tissue>
    </source>
</reference>
<sequence>MMMVFDSVSVPIWWFMVLIMGSVVEDLWFWLMFDGCCGCDCDRPPFTDFFLFLIWTGFAFFIPLILTLEALCSEKAWARCPW</sequence>
<comment type="caution">
    <text evidence="1">The sequence shown here is derived from an EMBL/GenBank/DDBJ whole genome shotgun (WGS) entry which is preliminary data.</text>
</comment>
<keyword evidence="2" id="KW-1185">Reference proteome</keyword>
<proteinExistence type="predicted"/>
<dbReference type="AlphaFoldDB" id="A0A392RJK2"/>
<dbReference type="EMBL" id="LXQA010237207">
    <property type="protein sequence ID" value="MCI36768.1"/>
    <property type="molecule type" value="Genomic_DNA"/>
</dbReference>
<organism evidence="1 2">
    <name type="scientific">Trifolium medium</name>
    <dbReference type="NCBI Taxonomy" id="97028"/>
    <lineage>
        <taxon>Eukaryota</taxon>
        <taxon>Viridiplantae</taxon>
        <taxon>Streptophyta</taxon>
        <taxon>Embryophyta</taxon>
        <taxon>Tracheophyta</taxon>
        <taxon>Spermatophyta</taxon>
        <taxon>Magnoliopsida</taxon>
        <taxon>eudicotyledons</taxon>
        <taxon>Gunneridae</taxon>
        <taxon>Pentapetalae</taxon>
        <taxon>rosids</taxon>
        <taxon>fabids</taxon>
        <taxon>Fabales</taxon>
        <taxon>Fabaceae</taxon>
        <taxon>Papilionoideae</taxon>
        <taxon>50 kb inversion clade</taxon>
        <taxon>NPAAA clade</taxon>
        <taxon>Hologalegina</taxon>
        <taxon>IRL clade</taxon>
        <taxon>Trifolieae</taxon>
        <taxon>Trifolium</taxon>
    </lineage>
</organism>
<evidence type="ECO:0000313" key="2">
    <source>
        <dbReference type="Proteomes" id="UP000265520"/>
    </source>
</evidence>
<name>A0A392RJK2_9FABA</name>
<evidence type="ECO:0000313" key="1">
    <source>
        <dbReference type="EMBL" id="MCI36768.1"/>
    </source>
</evidence>
<dbReference type="Proteomes" id="UP000265520">
    <property type="component" value="Unassembled WGS sequence"/>
</dbReference>